<organism evidence="2 3">
    <name type="scientific">Pseudomonas syringae pv. cilantro</name>
    <dbReference type="NCBI Taxonomy" id="81035"/>
    <lineage>
        <taxon>Bacteria</taxon>
        <taxon>Pseudomonadati</taxon>
        <taxon>Pseudomonadota</taxon>
        <taxon>Gammaproteobacteria</taxon>
        <taxon>Pseudomonadales</taxon>
        <taxon>Pseudomonadaceae</taxon>
        <taxon>Pseudomonas</taxon>
        <taxon>Pseudomonas syringae</taxon>
    </lineage>
</organism>
<accession>A0A0N1JNT9</accession>
<keyword evidence="1" id="KW-0812">Transmembrane</keyword>
<comment type="caution">
    <text evidence="2">The sequence shown here is derived from an EMBL/GenBank/DDBJ whole genome shotgun (WGS) entry which is preliminary data.</text>
</comment>
<dbReference type="PATRIC" id="fig|81035.3.peg.5285"/>
<evidence type="ECO:0000313" key="3">
    <source>
        <dbReference type="Proteomes" id="UP000037891"/>
    </source>
</evidence>
<dbReference type="EMBL" id="LGLN01000043">
    <property type="protein sequence ID" value="KPC31096.1"/>
    <property type="molecule type" value="Genomic_DNA"/>
</dbReference>
<reference evidence="2 3" key="2">
    <citation type="submission" date="2015-10" db="EMBL/GenBank/DDBJ databases">
        <title>Comparative genomics and high-throughput reverse genetic screens identify a new phytobacterial MAMP and an Arabidopsis receptor required for immune elicitation.</title>
        <authorList>
            <person name="Mott G.A."/>
            <person name="Thakur S."/>
            <person name="Wang P.W."/>
            <person name="Desveaux D."/>
            <person name="Guttman D.S."/>
        </authorList>
    </citation>
    <scope>NUCLEOTIDE SEQUENCE [LARGE SCALE GENOMIC DNA]</scope>
    <source>
        <strain evidence="2 3">0788_9</strain>
    </source>
</reference>
<evidence type="ECO:0000313" key="2">
    <source>
        <dbReference type="EMBL" id="KPC31096.1"/>
    </source>
</evidence>
<feature type="transmembrane region" description="Helical" evidence="1">
    <location>
        <begin position="15"/>
        <end position="34"/>
    </location>
</feature>
<dbReference type="Proteomes" id="UP000037891">
    <property type="component" value="Unassembled WGS sequence"/>
</dbReference>
<dbReference type="AlphaFoldDB" id="A0A0N1JNT9"/>
<gene>
    <name evidence="2" type="ORF">ABJ99_4912</name>
</gene>
<proteinExistence type="predicted"/>
<protein>
    <submittedName>
        <fullName evidence="2">Uncharacterized protein</fullName>
    </submittedName>
</protein>
<evidence type="ECO:0000256" key="1">
    <source>
        <dbReference type="SAM" id="Phobius"/>
    </source>
</evidence>
<sequence>MQYSGRELEKGLMESSLYCAFVALGIRVLIDIFFGDKLKVKV</sequence>
<keyword evidence="1" id="KW-1133">Transmembrane helix</keyword>
<keyword evidence="1" id="KW-0472">Membrane</keyword>
<name>A0A0N1JNT9_PSESX</name>
<reference evidence="2 3" key="1">
    <citation type="submission" date="2015-07" db="EMBL/GenBank/DDBJ databases">
        <authorList>
            <person name="Noorani M."/>
        </authorList>
    </citation>
    <scope>NUCLEOTIDE SEQUENCE [LARGE SCALE GENOMIC DNA]</scope>
    <source>
        <strain evidence="2 3">0788_9</strain>
    </source>
</reference>